<dbReference type="OrthoDB" id="270173at2759"/>
<dbReference type="InterPro" id="IPR011262">
    <property type="entry name" value="DNA-dir_RNA_pol_insert"/>
</dbReference>
<dbReference type="HAMAP" id="MF_00320">
    <property type="entry name" value="RNApol_arch_Rpo3"/>
    <property type="match status" value="1"/>
</dbReference>
<dbReference type="EMBL" id="SBJO01000014">
    <property type="protein sequence ID" value="KAF9764643.1"/>
    <property type="molecule type" value="Genomic_DNA"/>
</dbReference>
<evidence type="ECO:0000256" key="1">
    <source>
        <dbReference type="ARBA" id="ARBA00022478"/>
    </source>
</evidence>
<dbReference type="GO" id="GO:0055029">
    <property type="term" value="C:nuclear DNA-directed RNA polymerase complex"/>
    <property type="evidence" value="ECO:0007669"/>
    <property type="project" value="UniProtKB-ARBA"/>
</dbReference>
<dbReference type="SUPFAM" id="SSF55257">
    <property type="entry name" value="RBP11-like subunits of RNA polymerase"/>
    <property type="match status" value="1"/>
</dbReference>
<gene>
    <name evidence="5" type="primary">Polr1c</name>
    <name evidence="5" type="ORF">NGRA_0407</name>
</gene>
<evidence type="ECO:0000313" key="6">
    <source>
        <dbReference type="Proteomes" id="UP000740883"/>
    </source>
</evidence>
<dbReference type="GO" id="GO:0005736">
    <property type="term" value="C:RNA polymerase I complex"/>
    <property type="evidence" value="ECO:0007669"/>
    <property type="project" value="TreeGrafter"/>
</dbReference>
<feature type="domain" description="DNA-directed RNA polymerase RpoA/D/Rpb3-type" evidence="4">
    <location>
        <begin position="41"/>
        <end position="296"/>
    </location>
</feature>
<dbReference type="SMART" id="SM00662">
    <property type="entry name" value="RPOLD"/>
    <property type="match status" value="1"/>
</dbReference>
<sequence length="305" mass="34844">MSKIYKVEHENVIEMHKPLENDLEKLIESIEVRIIKEEENFLEFDILNIHCSVANAIRRILISEIPTVSIDKISIVDNTSVLPDEFLAHRLGLIPIIVSPEDLEFVNGEHDVTNSLYFSLNIQNKTKGVIDISSDDIVWHPQENQEIKNVEVKKGIPIAKLAPKQRISVNMIAVKNTGSVHGKWSPVCPATYRLMPLIEVENVYDEEAEKLKKCFSEGVIGIQEENGRKKAVVLNPRLDSMSREVLRHKEFEDRVFLGRKSDHYIFTIESLVLDPKYLLKKALEIFKENLLNLKKDVQAVSSVDG</sequence>
<dbReference type="GO" id="GO:0006351">
    <property type="term" value="P:DNA-templated transcription"/>
    <property type="evidence" value="ECO:0007669"/>
    <property type="project" value="InterPro"/>
</dbReference>
<dbReference type="Pfam" id="PF01193">
    <property type="entry name" value="RNA_pol_L"/>
    <property type="match status" value="1"/>
</dbReference>
<accession>A0A9P6H225</accession>
<dbReference type="Pfam" id="PF01000">
    <property type="entry name" value="RNA_pol_A_bac"/>
    <property type="match status" value="1"/>
</dbReference>
<dbReference type="PANTHER" id="PTHR11800">
    <property type="entry name" value="DNA-DIRECTED RNA POLYMERASE"/>
    <property type="match status" value="1"/>
</dbReference>
<dbReference type="Gene3D" id="3.30.1360.10">
    <property type="entry name" value="RNA polymerase, RBP11-like subunit"/>
    <property type="match status" value="1"/>
</dbReference>
<evidence type="ECO:0000259" key="4">
    <source>
        <dbReference type="SMART" id="SM00662"/>
    </source>
</evidence>
<protein>
    <submittedName>
        <fullName evidence="5">DNA-directed RNA polymerases I and III subunit RPAC1</fullName>
    </submittedName>
</protein>
<evidence type="ECO:0000313" key="5">
    <source>
        <dbReference type="EMBL" id="KAF9764643.1"/>
    </source>
</evidence>
<dbReference type="AlphaFoldDB" id="A0A9P6H225"/>
<keyword evidence="6" id="KW-1185">Reference proteome</keyword>
<comment type="caution">
    <text evidence="5">The sequence shown here is derived from an EMBL/GenBank/DDBJ whole genome shotgun (WGS) entry which is preliminary data.</text>
</comment>
<dbReference type="InterPro" id="IPR033901">
    <property type="entry name" value="RNAPI/III_AC40"/>
</dbReference>
<reference evidence="5 6" key="1">
    <citation type="journal article" date="2020" name="Genome Biol. Evol.">
        <title>Comparative genomics of strictly vertically transmitted, feminizing microsporidia endosymbionts of amphipod crustaceans.</title>
        <authorList>
            <person name="Cormier A."/>
            <person name="Chebbi M.A."/>
            <person name="Giraud I."/>
            <person name="Wattier R."/>
            <person name="Teixeira M."/>
            <person name="Gilbert C."/>
            <person name="Rigaud T."/>
            <person name="Cordaux R."/>
        </authorList>
    </citation>
    <scope>NUCLEOTIDE SEQUENCE [LARGE SCALE GENOMIC DNA]</scope>
    <source>
        <strain evidence="5 6">Ou3-Ou53</strain>
    </source>
</reference>
<dbReference type="GO" id="GO:0003899">
    <property type="term" value="F:DNA-directed RNA polymerase activity"/>
    <property type="evidence" value="ECO:0007669"/>
    <property type="project" value="InterPro"/>
</dbReference>
<dbReference type="PANTHER" id="PTHR11800:SF13">
    <property type="entry name" value="DNA-DIRECTED RNA POLYMERASES I AND III SUBUNIT RPAC1"/>
    <property type="match status" value="1"/>
</dbReference>
<dbReference type="GO" id="GO:0046983">
    <property type="term" value="F:protein dimerization activity"/>
    <property type="evidence" value="ECO:0007669"/>
    <property type="project" value="InterPro"/>
</dbReference>
<dbReference type="InterPro" id="IPR011263">
    <property type="entry name" value="DNA-dir_RNA_pol_RpoA/D/Rpb3"/>
</dbReference>
<evidence type="ECO:0000256" key="3">
    <source>
        <dbReference type="ARBA" id="ARBA00025804"/>
    </source>
</evidence>
<comment type="similarity">
    <text evidence="3">Belongs to the archaeal Rpo3/eukaryotic RPB3 RNA polymerase subunit family.</text>
</comment>
<keyword evidence="1 5" id="KW-0240">DNA-directed RNA polymerase</keyword>
<dbReference type="InterPro" id="IPR050518">
    <property type="entry name" value="Rpo3/RPB3_RNA_Pol_subunit"/>
</dbReference>
<dbReference type="InterPro" id="IPR036643">
    <property type="entry name" value="RNApol_insert_sf"/>
</dbReference>
<name>A0A9P6H225_9MICR</name>
<evidence type="ECO:0000256" key="2">
    <source>
        <dbReference type="ARBA" id="ARBA00023163"/>
    </source>
</evidence>
<dbReference type="InterPro" id="IPR036603">
    <property type="entry name" value="RBP11-like"/>
</dbReference>
<dbReference type="CDD" id="cd07032">
    <property type="entry name" value="RNAP_I_II_AC40"/>
    <property type="match status" value="1"/>
</dbReference>
<dbReference type="Gene3D" id="2.170.120.12">
    <property type="entry name" value="DNA-directed RNA polymerase, insert domain"/>
    <property type="match status" value="1"/>
</dbReference>
<dbReference type="NCBIfam" id="NF001988">
    <property type="entry name" value="PRK00783.1"/>
    <property type="match status" value="1"/>
</dbReference>
<proteinExistence type="inferred from homology"/>
<dbReference type="InterPro" id="IPR022842">
    <property type="entry name" value="RNAP_Rpo3/Rpb3/RPAC1"/>
</dbReference>
<dbReference type="SUPFAM" id="SSF56553">
    <property type="entry name" value="Insert subdomain of RNA polymerase alpha subunit"/>
    <property type="match status" value="1"/>
</dbReference>
<organism evidence="5 6">
    <name type="scientific">Nosema granulosis</name>
    <dbReference type="NCBI Taxonomy" id="83296"/>
    <lineage>
        <taxon>Eukaryota</taxon>
        <taxon>Fungi</taxon>
        <taxon>Fungi incertae sedis</taxon>
        <taxon>Microsporidia</taxon>
        <taxon>Nosematidae</taxon>
        <taxon>Nosema</taxon>
    </lineage>
</organism>
<keyword evidence="2" id="KW-0804">Transcription</keyword>
<dbReference type="Proteomes" id="UP000740883">
    <property type="component" value="Unassembled WGS sequence"/>
</dbReference>
<dbReference type="GO" id="GO:0005666">
    <property type="term" value="C:RNA polymerase III complex"/>
    <property type="evidence" value="ECO:0007669"/>
    <property type="project" value="TreeGrafter"/>
</dbReference>